<evidence type="ECO:0000313" key="2">
    <source>
        <dbReference type="EMBL" id="KAK5068395.1"/>
    </source>
</evidence>
<reference evidence="2 3" key="1">
    <citation type="submission" date="2023-08" db="EMBL/GenBank/DDBJ databases">
        <title>Black Yeasts Isolated from many extreme environments.</title>
        <authorList>
            <person name="Coleine C."/>
            <person name="Stajich J.E."/>
            <person name="Selbmann L."/>
        </authorList>
    </citation>
    <scope>NUCLEOTIDE SEQUENCE [LARGE SCALE GENOMIC DNA]</scope>
    <source>
        <strain evidence="2 3">CCFEE 6328</strain>
    </source>
</reference>
<accession>A0ABR0JQZ0</accession>
<feature type="compositionally biased region" description="Basic and acidic residues" evidence="1">
    <location>
        <begin position="300"/>
        <end position="316"/>
    </location>
</feature>
<name>A0ABR0JQZ0_9EURO</name>
<keyword evidence="3" id="KW-1185">Reference proteome</keyword>
<feature type="region of interest" description="Disordered" evidence="1">
    <location>
        <begin position="137"/>
        <end position="348"/>
    </location>
</feature>
<feature type="compositionally biased region" description="Basic and acidic residues" evidence="1">
    <location>
        <begin position="216"/>
        <end position="233"/>
    </location>
</feature>
<dbReference type="EMBL" id="JAVRRF010000001">
    <property type="protein sequence ID" value="KAK5068395.1"/>
    <property type="molecule type" value="Genomic_DNA"/>
</dbReference>
<gene>
    <name evidence="2" type="ORF">LTR69_000514</name>
</gene>
<protein>
    <submittedName>
        <fullName evidence="2">Uncharacterized protein</fullName>
    </submittedName>
</protein>
<sequence>MHHTTRSDGPTYDMVPSEALLLLQTPLYVDSDTTIIYTDITARHIMGCGGSKLKGDDVPNLNSQPVPVNQPVNQPIKKVNTNFSTIDYDQDAQHRRLTEYAPHETPRAPSLKHDMPVQATEQQQYQYQEQWQESSFMTETFGPSGPGPLGSTPGGGGYPHDGLGSQAGLQRAGGPTVDGAALKPYQTNDPTDWDRDRENGQRRESHHRSSNVGAGDQDRDGDRDPTSSRAKDEFAEENDPATQKQHQHHDRNGDDGADGEQNHGRAAAAADSDDDDDEKKKTWLGQKYASFQSAKQGKGVSDDDLKAYTGKDRAEFDEWTANQPGVGGRQASGVVGSDGAYASPYVST</sequence>
<evidence type="ECO:0000256" key="1">
    <source>
        <dbReference type="SAM" id="MobiDB-lite"/>
    </source>
</evidence>
<comment type="caution">
    <text evidence="2">The sequence shown here is derived from an EMBL/GenBank/DDBJ whole genome shotgun (WGS) entry which is preliminary data.</text>
</comment>
<organism evidence="2 3">
    <name type="scientific">Exophiala sideris</name>
    <dbReference type="NCBI Taxonomy" id="1016849"/>
    <lineage>
        <taxon>Eukaryota</taxon>
        <taxon>Fungi</taxon>
        <taxon>Dikarya</taxon>
        <taxon>Ascomycota</taxon>
        <taxon>Pezizomycotina</taxon>
        <taxon>Eurotiomycetes</taxon>
        <taxon>Chaetothyriomycetidae</taxon>
        <taxon>Chaetothyriales</taxon>
        <taxon>Herpotrichiellaceae</taxon>
        <taxon>Exophiala</taxon>
    </lineage>
</organism>
<feature type="compositionally biased region" description="Basic and acidic residues" evidence="1">
    <location>
        <begin position="192"/>
        <end position="203"/>
    </location>
</feature>
<proteinExistence type="predicted"/>
<evidence type="ECO:0000313" key="3">
    <source>
        <dbReference type="Proteomes" id="UP001345691"/>
    </source>
</evidence>
<dbReference type="Proteomes" id="UP001345691">
    <property type="component" value="Unassembled WGS sequence"/>
</dbReference>